<dbReference type="RefSeq" id="WP_344026047.1">
    <property type="nucleotide sequence ID" value="NZ_BAAABX010000044.1"/>
</dbReference>
<evidence type="ECO:0000256" key="2">
    <source>
        <dbReference type="SAM" id="Phobius"/>
    </source>
</evidence>
<evidence type="ECO:0000313" key="3">
    <source>
        <dbReference type="EMBL" id="GAA0414022.1"/>
    </source>
</evidence>
<name>A0ABP3IQ10_9ACTN</name>
<gene>
    <name evidence="3" type="ORF">GCM10010357_39030</name>
</gene>
<keyword evidence="2" id="KW-0812">Transmembrane</keyword>
<feature type="transmembrane region" description="Helical" evidence="2">
    <location>
        <begin position="35"/>
        <end position="58"/>
    </location>
</feature>
<proteinExistence type="predicted"/>
<evidence type="ECO:0008006" key="5">
    <source>
        <dbReference type="Google" id="ProtNLM"/>
    </source>
</evidence>
<feature type="compositionally biased region" description="Polar residues" evidence="1">
    <location>
        <begin position="1"/>
        <end position="17"/>
    </location>
</feature>
<sequence length="329" mass="35869">MSTTLTPGTSDTASTTPRRPGPRGMAWMVLRQHRATVFAGIALVVVMAVQLVLLRWAMTDYLHRHGLDGGVPDWTRTLDDFRGGYGDVLHYNGLVLEFLPLLVGLLVAGPMVARELESGTYQLAWTQSVPPLRWLAAKLAVPVVFVLAGVSLLSAVYTWTWSAVPYELLPGQTWYASFDMLGPAPVANGLLGIALGVPAGLLARRTLPAMGITLVAYGLVRWALTSVRPYLISPVTSDDTAMPGLSGDDSWRFERGILTRTGERIVDAQCDVGVDPVKCLAQHHADRWYLDYHPASHLWPLQWAEAGLTLAAAALAAAAAVRWFRRRHA</sequence>
<evidence type="ECO:0000313" key="4">
    <source>
        <dbReference type="Proteomes" id="UP001500879"/>
    </source>
</evidence>
<feature type="transmembrane region" description="Helical" evidence="2">
    <location>
        <begin position="206"/>
        <end position="224"/>
    </location>
</feature>
<evidence type="ECO:0000256" key="1">
    <source>
        <dbReference type="SAM" id="MobiDB-lite"/>
    </source>
</evidence>
<dbReference type="EMBL" id="BAAABX010000044">
    <property type="protein sequence ID" value="GAA0414022.1"/>
    <property type="molecule type" value="Genomic_DNA"/>
</dbReference>
<feature type="transmembrane region" description="Helical" evidence="2">
    <location>
        <begin position="134"/>
        <end position="160"/>
    </location>
</feature>
<dbReference type="Proteomes" id="UP001500879">
    <property type="component" value="Unassembled WGS sequence"/>
</dbReference>
<feature type="transmembrane region" description="Helical" evidence="2">
    <location>
        <begin position="94"/>
        <end position="113"/>
    </location>
</feature>
<feature type="region of interest" description="Disordered" evidence="1">
    <location>
        <begin position="1"/>
        <end position="23"/>
    </location>
</feature>
<accession>A0ABP3IQ10</accession>
<feature type="transmembrane region" description="Helical" evidence="2">
    <location>
        <begin position="180"/>
        <end position="199"/>
    </location>
</feature>
<protein>
    <recommendedName>
        <fullName evidence="5">ABC transporter permease</fullName>
    </recommendedName>
</protein>
<comment type="caution">
    <text evidence="3">The sequence shown here is derived from an EMBL/GenBank/DDBJ whole genome shotgun (WGS) entry which is preliminary data.</text>
</comment>
<keyword evidence="2" id="KW-1133">Transmembrane helix</keyword>
<feature type="transmembrane region" description="Helical" evidence="2">
    <location>
        <begin position="306"/>
        <end position="324"/>
    </location>
</feature>
<reference evidence="4" key="1">
    <citation type="journal article" date="2019" name="Int. J. Syst. Evol. Microbiol.">
        <title>The Global Catalogue of Microorganisms (GCM) 10K type strain sequencing project: providing services to taxonomists for standard genome sequencing and annotation.</title>
        <authorList>
            <consortium name="The Broad Institute Genomics Platform"/>
            <consortium name="The Broad Institute Genome Sequencing Center for Infectious Disease"/>
            <person name="Wu L."/>
            <person name="Ma J."/>
        </authorList>
    </citation>
    <scope>NUCLEOTIDE SEQUENCE [LARGE SCALE GENOMIC DNA]</scope>
    <source>
        <strain evidence="4">JCM 4788</strain>
    </source>
</reference>
<keyword evidence="2" id="KW-0472">Membrane</keyword>
<keyword evidence="4" id="KW-1185">Reference proteome</keyword>
<organism evidence="3 4">
    <name type="scientific">Streptomyces luteireticuli</name>
    <dbReference type="NCBI Taxonomy" id="173858"/>
    <lineage>
        <taxon>Bacteria</taxon>
        <taxon>Bacillati</taxon>
        <taxon>Actinomycetota</taxon>
        <taxon>Actinomycetes</taxon>
        <taxon>Kitasatosporales</taxon>
        <taxon>Streptomycetaceae</taxon>
        <taxon>Streptomyces</taxon>
    </lineage>
</organism>